<gene>
    <name evidence="1" type="ORF">CAFE_31180</name>
    <name evidence="2" type="ORF">HCR03_18640</name>
</gene>
<dbReference type="Proteomes" id="UP000515909">
    <property type="component" value="Chromosome"/>
</dbReference>
<organism evidence="1 3">
    <name type="scientific">Caproicibacter fermentans</name>
    <dbReference type="NCBI Taxonomy" id="2576756"/>
    <lineage>
        <taxon>Bacteria</taxon>
        <taxon>Bacillati</taxon>
        <taxon>Bacillota</taxon>
        <taxon>Clostridia</taxon>
        <taxon>Eubacteriales</taxon>
        <taxon>Acutalibacteraceae</taxon>
        <taxon>Caproicibacter</taxon>
    </lineage>
</organism>
<protein>
    <submittedName>
        <fullName evidence="1">YbbR-like protein</fullName>
    </submittedName>
</protein>
<dbReference type="Pfam" id="PF07949">
    <property type="entry name" value="YbbR"/>
    <property type="match status" value="2"/>
</dbReference>
<keyword evidence="3" id="KW-1185">Reference proteome</keyword>
<accession>A0A6N8I4F8</accession>
<dbReference type="Proteomes" id="UP000469440">
    <property type="component" value="Unassembled WGS sequence"/>
</dbReference>
<dbReference type="EMBL" id="CP060286">
    <property type="protein sequence ID" value="QNK40614.1"/>
    <property type="molecule type" value="Genomic_DNA"/>
</dbReference>
<dbReference type="OrthoDB" id="1843316at2"/>
<dbReference type="Gene3D" id="2.170.120.30">
    <property type="match status" value="2"/>
</dbReference>
<evidence type="ECO:0000313" key="3">
    <source>
        <dbReference type="Proteomes" id="UP000469440"/>
    </source>
</evidence>
<dbReference type="InterPro" id="IPR053154">
    <property type="entry name" value="c-di-AMP_regulator"/>
</dbReference>
<name>A0A6N8I4F8_9FIRM</name>
<dbReference type="AlphaFoldDB" id="A0A6N8I4F8"/>
<dbReference type="PANTHER" id="PTHR37804:SF1">
    <property type="entry name" value="CDAA REGULATORY PROTEIN CDAR"/>
    <property type="match status" value="1"/>
</dbReference>
<reference evidence="2 4" key="2">
    <citation type="submission" date="2020-08" db="EMBL/GenBank/DDBJ databases">
        <title>The isolate Caproiciproducens sp. 7D4C2 produces n-caproate at mildly acidic conditions from hexoses: genome and rBOX comparison with related strains and chain-elongating bacteria.</title>
        <authorList>
            <person name="Esquivel-Elizondo S."/>
            <person name="Bagci C."/>
            <person name="Temovska M."/>
            <person name="Jeon B.S."/>
            <person name="Bessarab I."/>
            <person name="Williams R.B.H."/>
            <person name="Huson D.H."/>
            <person name="Angenent L.T."/>
        </authorList>
    </citation>
    <scope>NUCLEOTIDE SEQUENCE [LARGE SCALE GENOMIC DNA]</scope>
    <source>
        <strain evidence="2 4">7D4C2</strain>
    </source>
</reference>
<evidence type="ECO:0000313" key="2">
    <source>
        <dbReference type="EMBL" id="QNK40614.1"/>
    </source>
</evidence>
<reference evidence="1 3" key="1">
    <citation type="submission" date="2019-09" db="EMBL/GenBank/DDBJ databases">
        <title>Genome sequence of Clostridium sp. EA1.</title>
        <authorList>
            <person name="Poehlein A."/>
            <person name="Bengelsdorf F.R."/>
            <person name="Daniel R."/>
        </authorList>
    </citation>
    <scope>NUCLEOTIDE SEQUENCE [LARGE SCALE GENOMIC DNA]</scope>
    <source>
        <strain evidence="1 3">EA1</strain>
    </source>
</reference>
<dbReference type="KEGG" id="cfem:HCR03_18640"/>
<evidence type="ECO:0000313" key="1">
    <source>
        <dbReference type="EMBL" id="MVB12383.1"/>
    </source>
</evidence>
<accession>A0A7G8TAH3</accession>
<dbReference type="PANTHER" id="PTHR37804">
    <property type="entry name" value="CDAA REGULATORY PROTEIN CDAR"/>
    <property type="match status" value="1"/>
</dbReference>
<dbReference type="Gene3D" id="2.170.120.40">
    <property type="entry name" value="YbbR-like domain"/>
    <property type="match status" value="2"/>
</dbReference>
<evidence type="ECO:0000313" key="4">
    <source>
        <dbReference type="Proteomes" id="UP000515909"/>
    </source>
</evidence>
<dbReference type="RefSeq" id="WP_066643108.1">
    <property type="nucleotide sequence ID" value="NZ_CP060286.1"/>
</dbReference>
<proteinExistence type="predicted"/>
<sequence>MKIKKLSLNHLFYNNKFVLFFSLVISVFLWLFISSADTEDHPRAITSVPIEVTLSDAAQADGLKVFSPVNKTATVYIKGNSLVVNQVSADDLKVVALSASSITSPNTYTLPLTAQKTEKRNLTDFSVSYVSPEQAIVIVDRYKEKTFNIQSAIKYPTDYKSDPAYFVGQETLNNDTVTVSGPEKQVQEVNRVAFEYQVTDTLRETKNFTADLVMYDANDNKITDSSLTLNPKQVEVTIPVLPREVLPLDAVFTNKPAGLLLGSGKIAIEPKTIEVAGPADVLTNLSEVSLAPIDFSKVSPSTNSFDVDVSLPATCKNLSNIPTAKVTLDLSGLSTRSITVTNFNVENLSSGKSAEVNTKTLNVTVVGPEDEISKLTGNNVVAKINMSGNENFTGHTEMPVTFSISSAPSSWVYGSYMVNLSVSSS</sequence>
<dbReference type="InterPro" id="IPR012505">
    <property type="entry name" value="YbbR"/>
</dbReference>
<dbReference type="EMBL" id="VWXL01000089">
    <property type="protein sequence ID" value="MVB12383.1"/>
    <property type="molecule type" value="Genomic_DNA"/>
</dbReference>